<sequence length="26" mass="2842">MGLEEEYSLKRGCGTEMEIILNGGIV</sequence>
<evidence type="ECO:0000313" key="2">
    <source>
        <dbReference type="Proteomes" id="UP000265520"/>
    </source>
</evidence>
<dbReference type="EMBL" id="LXQA010836840">
    <property type="protein sequence ID" value="MCI73361.1"/>
    <property type="molecule type" value="Genomic_DNA"/>
</dbReference>
<organism evidence="1 2">
    <name type="scientific">Trifolium medium</name>
    <dbReference type="NCBI Taxonomy" id="97028"/>
    <lineage>
        <taxon>Eukaryota</taxon>
        <taxon>Viridiplantae</taxon>
        <taxon>Streptophyta</taxon>
        <taxon>Embryophyta</taxon>
        <taxon>Tracheophyta</taxon>
        <taxon>Spermatophyta</taxon>
        <taxon>Magnoliopsida</taxon>
        <taxon>eudicotyledons</taxon>
        <taxon>Gunneridae</taxon>
        <taxon>Pentapetalae</taxon>
        <taxon>rosids</taxon>
        <taxon>fabids</taxon>
        <taxon>Fabales</taxon>
        <taxon>Fabaceae</taxon>
        <taxon>Papilionoideae</taxon>
        <taxon>50 kb inversion clade</taxon>
        <taxon>NPAAA clade</taxon>
        <taxon>Hologalegina</taxon>
        <taxon>IRL clade</taxon>
        <taxon>Trifolieae</taxon>
        <taxon>Trifolium</taxon>
    </lineage>
</organism>
<dbReference type="Proteomes" id="UP000265520">
    <property type="component" value="Unassembled WGS sequence"/>
</dbReference>
<dbReference type="AlphaFoldDB" id="A0A392UIJ7"/>
<accession>A0A392UIJ7</accession>
<reference evidence="1 2" key="1">
    <citation type="journal article" date="2018" name="Front. Plant Sci.">
        <title>Red Clover (Trifolium pratense) and Zigzag Clover (T. medium) - A Picture of Genomic Similarities and Differences.</title>
        <authorList>
            <person name="Dluhosova J."/>
            <person name="Istvanek J."/>
            <person name="Nedelnik J."/>
            <person name="Repkova J."/>
        </authorList>
    </citation>
    <scope>NUCLEOTIDE SEQUENCE [LARGE SCALE GENOMIC DNA]</scope>
    <source>
        <strain evidence="2">cv. 10/8</strain>
        <tissue evidence="1">Leaf</tissue>
    </source>
</reference>
<name>A0A392UIJ7_9FABA</name>
<comment type="caution">
    <text evidence="1">The sequence shown here is derived from an EMBL/GenBank/DDBJ whole genome shotgun (WGS) entry which is preliminary data.</text>
</comment>
<protein>
    <submittedName>
        <fullName evidence="1">Uncharacterized protein</fullName>
    </submittedName>
</protein>
<keyword evidence="2" id="KW-1185">Reference proteome</keyword>
<proteinExistence type="predicted"/>
<evidence type="ECO:0000313" key="1">
    <source>
        <dbReference type="EMBL" id="MCI73361.1"/>
    </source>
</evidence>
<feature type="non-terminal residue" evidence="1">
    <location>
        <position position="26"/>
    </location>
</feature>